<keyword evidence="8" id="KW-0275">Fatty acid biosynthesis</keyword>
<evidence type="ECO:0000256" key="1">
    <source>
        <dbReference type="ARBA" id="ARBA00005189"/>
    </source>
</evidence>
<dbReference type="GO" id="GO:0044550">
    <property type="term" value="P:secondary metabolite biosynthetic process"/>
    <property type="evidence" value="ECO:0007669"/>
    <property type="project" value="TreeGrafter"/>
</dbReference>
<keyword evidence="9" id="KW-0511">Multifunctional enzyme</keyword>
<proteinExistence type="inferred from homology"/>
<keyword evidence="14" id="KW-1185">Reference proteome</keyword>
<dbReference type="InterPro" id="IPR013747">
    <property type="entry name" value="ACP_syn_III_C"/>
</dbReference>
<evidence type="ECO:0000313" key="14">
    <source>
        <dbReference type="Proteomes" id="UP000244519"/>
    </source>
</evidence>
<keyword evidence="3" id="KW-0963">Cytoplasm</keyword>
<feature type="domain" description="Beta-ketoacyl-[acyl-carrier-protein] synthase III C-terminal" evidence="11">
    <location>
        <begin position="242"/>
        <end position="329"/>
    </location>
</feature>
<dbReference type="Gene3D" id="3.40.47.10">
    <property type="match status" value="1"/>
</dbReference>
<dbReference type="GO" id="GO:0006633">
    <property type="term" value="P:fatty acid biosynthetic process"/>
    <property type="evidence" value="ECO:0007669"/>
    <property type="project" value="UniProtKB-KW"/>
</dbReference>
<gene>
    <name evidence="13" type="ORF">Fsol_00402</name>
</gene>
<dbReference type="EMBL" id="CP025989">
    <property type="protein sequence ID" value="AWD33198.1"/>
    <property type="molecule type" value="Genomic_DNA"/>
</dbReference>
<evidence type="ECO:0000256" key="5">
    <source>
        <dbReference type="ARBA" id="ARBA00022679"/>
    </source>
</evidence>
<dbReference type="AlphaFoldDB" id="A0A2U8BSC1"/>
<organism evidence="13 14">
    <name type="scientific">Candidatus Fokinia solitaria</name>
    <dbReference type="NCBI Taxonomy" id="1802984"/>
    <lineage>
        <taxon>Bacteria</taxon>
        <taxon>Pseudomonadati</taxon>
        <taxon>Pseudomonadota</taxon>
        <taxon>Alphaproteobacteria</taxon>
        <taxon>Rickettsiales</taxon>
        <taxon>Candidatus Midichloriaceae</taxon>
        <taxon>Candidatus Fokinia</taxon>
    </lineage>
</organism>
<dbReference type="InterPro" id="IPR013751">
    <property type="entry name" value="ACP_syn_III_N"/>
</dbReference>
<dbReference type="NCBIfam" id="TIGR00747">
    <property type="entry name" value="fabH"/>
    <property type="match status" value="1"/>
</dbReference>
<evidence type="ECO:0000256" key="8">
    <source>
        <dbReference type="ARBA" id="ARBA00023160"/>
    </source>
</evidence>
<dbReference type="CDD" id="cd00830">
    <property type="entry name" value="KAS_III"/>
    <property type="match status" value="1"/>
</dbReference>
<evidence type="ECO:0000256" key="4">
    <source>
        <dbReference type="ARBA" id="ARBA00022516"/>
    </source>
</evidence>
<evidence type="ECO:0000256" key="10">
    <source>
        <dbReference type="ARBA" id="ARBA00023315"/>
    </source>
</evidence>
<evidence type="ECO:0000259" key="11">
    <source>
        <dbReference type="Pfam" id="PF08541"/>
    </source>
</evidence>
<dbReference type="PANTHER" id="PTHR34069">
    <property type="entry name" value="3-OXOACYL-[ACYL-CARRIER-PROTEIN] SYNTHASE 3"/>
    <property type="match status" value="1"/>
</dbReference>
<protein>
    <submittedName>
        <fullName evidence="13">3-oxoacyl-[acyl-carrier-protein] synthase 3</fullName>
    </submittedName>
</protein>
<reference evidence="13 14" key="1">
    <citation type="journal article" date="2018" name="Genome Biol. Evol.">
        <title>The Genome Sequence of "Candidatus Fokinia solitaria": Insights on Reductive Evolution in Rickettsiales.</title>
        <authorList>
            <person name="Floriano A.M."/>
            <person name="Castelli M."/>
            <person name="Krenek S."/>
            <person name="Berendonk T.U."/>
            <person name="Bazzocchi C."/>
            <person name="Petroni G."/>
            <person name="Sassera D."/>
        </authorList>
    </citation>
    <scope>NUCLEOTIDE SEQUENCE [LARGE SCALE GENOMIC DNA]</scope>
    <source>
        <strain evidence="13">Rio ETE_ALG 3VII</strain>
    </source>
</reference>
<keyword evidence="6" id="KW-0276">Fatty acid metabolism</keyword>
<comment type="pathway">
    <text evidence="1">Lipid metabolism.</text>
</comment>
<evidence type="ECO:0000256" key="3">
    <source>
        <dbReference type="ARBA" id="ARBA00022490"/>
    </source>
</evidence>
<evidence type="ECO:0000313" key="13">
    <source>
        <dbReference type="EMBL" id="AWD33198.1"/>
    </source>
</evidence>
<dbReference type="OrthoDB" id="9815506at2"/>
<dbReference type="Pfam" id="PF08545">
    <property type="entry name" value="ACP_syn_III"/>
    <property type="match status" value="1"/>
</dbReference>
<sequence>MLLSILNVSSYIPAKCVTNADIVATIDSNDEWITSRTGITQRYIADGESETTTLMSYNACKRVFESTTTISPSDIDCIVVATTTQDSSFPSTANMLQNKLDIKNGKCFSFDLQAACSGFTYGLHVINGLHTLHKQSSSAPFRALLVGVDTMSKLVDWSDRNTCILFGDGASAVLLSDNADDFSDIGENAGIVKTDIVTEAEGVSSLFVDPPLGSGKLHMNGRDVFKKAINGMVQMANSLAKKTSIALTDIDLFIPHQANIRIIHNVADILRVDTDKFMTTIQKHANTSAASIPLALEEAVKSQKLRRGNTVMLLSAGAGMTFGGAILKY</sequence>
<accession>A0A2U8BSC1</accession>
<evidence type="ECO:0000256" key="9">
    <source>
        <dbReference type="ARBA" id="ARBA00023268"/>
    </source>
</evidence>
<dbReference type="PANTHER" id="PTHR34069:SF2">
    <property type="entry name" value="BETA-KETOACYL-[ACYL-CARRIER-PROTEIN] SYNTHASE III"/>
    <property type="match status" value="1"/>
</dbReference>
<keyword evidence="4" id="KW-0444">Lipid biosynthesis</keyword>
<name>A0A2U8BSC1_9RICK</name>
<dbReference type="Proteomes" id="UP000244519">
    <property type="component" value="Chromosome"/>
</dbReference>
<dbReference type="InterPro" id="IPR016039">
    <property type="entry name" value="Thiolase-like"/>
</dbReference>
<feature type="domain" description="Beta-ketoacyl-[acyl-carrier-protein] synthase III N-terminal" evidence="12">
    <location>
        <begin position="110"/>
        <end position="182"/>
    </location>
</feature>
<dbReference type="RefSeq" id="WP_108673224.1">
    <property type="nucleotide sequence ID" value="NZ_CP025989.1"/>
</dbReference>
<comment type="similarity">
    <text evidence="2">Belongs to the thiolase-like superfamily. FabH family.</text>
</comment>
<dbReference type="KEGG" id="fso:Fsol_00402"/>
<dbReference type="SUPFAM" id="SSF53901">
    <property type="entry name" value="Thiolase-like"/>
    <property type="match status" value="1"/>
</dbReference>
<dbReference type="GO" id="GO:0004315">
    <property type="term" value="F:3-oxoacyl-[acyl-carrier-protein] synthase activity"/>
    <property type="evidence" value="ECO:0007669"/>
    <property type="project" value="InterPro"/>
</dbReference>
<dbReference type="NCBIfam" id="NF006829">
    <property type="entry name" value="PRK09352.1"/>
    <property type="match status" value="1"/>
</dbReference>
<evidence type="ECO:0000259" key="12">
    <source>
        <dbReference type="Pfam" id="PF08545"/>
    </source>
</evidence>
<evidence type="ECO:0000256" key="7">
    <source>
        <dbReference type="ARBA" id="ARBA00023098"/>
    </source>
</evidence>
<keyword evidence="10" id="KW-0012">Acyltransferase</keyword>
<evidence type="ECO:0000256" key="6">
    <source>
        <dbReference type="ARBA" id="ARBA00022832"/>
    </source>
</evidence>
<keyword evidence="5" id="KW-0808">Transferase</keyword>
<dbReference type="Pfam" id="PF08541">
    <property type="entry name" value="ACP_syn_III_C"/>
    <property type="match status" value="1"/>
</dbReference>
<evidence type="ECO:0000256" key="2">
    <source>
        <dbReference type="ARBA" id="ARBA00008642"/>
    </source>
</evidence>
<keyword evidence="7" id="KW-0443">Lipid metabolism</keyword>
<dbReference type="InterPro" id="IPR004655">
    <property type="entry name" value="FabH"/>
</dbReference>